<proteinExistence type="predicted"/>
<dbReference type="Proteomes" id="UP000826195">
    <property type="component" value="Unassembled WGS sequence"/>
</dbReference>
<reference evidence="1 2" key="1">
    <citation type="journal article" date="2021" name="J. Hered.">
        <title>A chromosome-level genome assembly of the parasitoid wasp, Cotesia glomerata (Hymenoptera: Braconidae).</title>
        <authorList>
            <person name="Pinto B.J."/>
            <person name="Weis J.J."/>
            <person name="Gamble T."/>
            <person name="Ode P.J."/>
            <person name="Paul R."/>
            <person name="Zaspel J.M."/>
        </authorList>
    </citation>
    <scope>NUCLEOTIDE SEQUENCE [LARGE SCALE GENOMIC DNA]</scope>
    <source>
        <strain evidence="1">CgM1</strain>
    </source>
</reference>
<name>A0AAV7IGK4_COTGL</name>
<comment type="caution">
    <text evidence="1">The sequence shown here is derived from an EMBL/GenBank/DDBJ whole genome shotgun (WGS) entry which is preliminary data.</text>
</comment>
<keyword evidence="2" id="KW-1185">Reference proteome</keyword>
<organism evidence="1 2">
    <name type="scientific">Cotesia glomerata</name>
    <name type="common">Lepidopteran parasitic wasp</name>
    <name type="synonym">Apanteles glomeratus</name>
    <dbReference type="NCBI Taxonomy" id="32391"/>
    <lineage>
        <taxon>Eukaryota</taxon>
        <taxon>Metazoa</taxon>
        <taxon>Ecdysozoa</taxon>
        <taxon>Arthropoda</taxon>
        <taxon>Hexapoda</taxon>
        <taxon>Insecta</taxon>
        <taxon>Pterygota</taxon>
        <taxon>Neoptera</taxon>
        <taxon>Endopterygota</taxon>
        <taxon>Hymenoptera</taxon>
        <taxon>Apocrita</taxon>
        <taxon>Ichneumonoidea</taxon>
        <taxon>Braconidae</taxon>
        <taxon>Microgastrinae</taxon>
        <taxon>Cotesia</taxon>
    </lineage>
</organism>
<accession>A0AAV7IGK4</accession>
<sequence>MRRRYTHKAKILSAIETCFLVLSGRGQIGERDYRYGSINRSGILGQSDVYEEKRYTIRDSTIHVLFTW</sequence>
<protein>
    <submittedName>
        <fullName evidence="1">Uncharacterized protein</fullName>
    </submittedName>
</protein>
<gene>
    <name evidence="1" type="ORF">KQX54_007425</name>
</gene>
<dbReference type="AlphaFoldDB" id="A0AAV7IGK4"/>
<dbReference type="EMBL" id="JAHXZJ010001492">
    <property type="protein sequence ID" value="KAH0552228.1"/>
    <property type="molecule type" value="Genomic_DNA"/>
</dbReference>
<evidence type="ECO:0000313" key="2">
    <source>
        <dbReference type="Proteomes" id="UP000826195"/>
    </source>
</evidence>
<evidence type="ECO:0000313" key="1">
    <source>
        <dbReference type="EMBL" id="KAH0552228.1"/>
    </source>
</evidence>